<dbReference type="GO" id="GO:0005829">
    <property type="term" value="C:cytosol"/>
    <property type="evidence" value="ECO:0007669"/>
    <property type="project" value="TreeGrafter"/>
</dbReference>
<dbReference type="InterPro" id="IPR002510">
    <property type="entry name" value="Metalloprtase-TldD/E_N"/>
</dbReference>
<evidence type="ECO:0000256" key="1">
    <source>
        <dbReference type="ARBA" id="ARBA00005836"/>
    </source>
</evidence>
<dbReference type="Pfam" id="PF01523">
    <property type="entry name" value="PmbA_TldD_1st"/>
    <property type="match status" value="1"/>
</dbReference>
<dbReference type="InterPro" id="IPR045570">
    <property type="entry name" value="Metalloprtase-TldD/E_cen_dom"/>
</dbReference>
<dbReference type="AlphaFoldDB" id="I3ZJR4"/>
<comment type="similarity">
    <text evidence="1">Belongs to the peptidase U62 family.</text>
</comment>
<dbReference type="InterPro" id="IPR035068">
    <property type="entry name" value="TldD/PmbA_N"/>
</dbReference>
<dbReference type="STRING" id="926566.Terro_3264"/>
<dbReference type="PANTHER" id="PTHR43421:SF1">
    <property type="entry name" value="METALLOPROTEASE PMBA"/>
    <property type="match status" value="1"/>
</dbReference>
<dbReference type="SUPFAM" id="SSF111283">
    <property type="entry name" value="Putative modulator of DNA gyrase, PmbA/TldD"/>
    <property type="match status" value="1"/>
</dbReference>
<dbReference type="Gene3D" id="3.30.2290.10">
    <property type="entry name" value="PmbA/TldD superfamily"/>
    <property type="match status" value="1"/>
</dbReference>
<dbReference type="Pfam" id="PF19289">
    <property type="entry name" value="PmbA_TldD_3rd"/>
    <property type="match status" value="1"/>
</dbReference>
<dbReference type="GO" id="GO:0008237">
    <property type="term" value="F:metallopeptidase activity"/>
    <property type="evidence" value="ECO:0007669"/>
    <property type="project" value="InterPro"/>
</dbReference>
<gene>
    <name evidence="5" type="ordered locus">Terro_3264</name>
</gene>
<evidence type="ECO:0000313" key="6">
    <source>
        <dbReference type="Proteomes" id="UP000006056"/>
    </source>
</evidence>
<dbReference type="KEGG" id="trs:Terro_3264"/>
<sequence length="463" mass="49170">MRTAETSKTDLKTLAIELVDRALCAGASDAEAVVFEGDEFYTKVRLGQVETLTESTSRAIGLRVFNGLRTASTSTNDLSEASLKQLVHGAIELSKITEEDPFAGLPDASEYSSVRDSDHLGIYFDDVYQLPAEDRIAMARATEAAAMAADVRIQNSDGGTFSASTSHKAMANSRGFAGHYRKSYCGIGTTPIAQDANGMQRDGWGSGARTLRKLDSPEEVGAEAAKRALRRLGARRVPTQRGASMVFSREIARGIIGDIFDAVNGDAIYRKASMFEGMVGEQVASPLVTVVDDGTMMLEDWLGGFGTLPYDGDGLPMRRKVIVDKGILQTYVTNTYTARKLGTKSTGNASRGLGGAPGIGSGNFYLEAGTQTPREIIAEVQTGLYVTEVLGSGVNLVTGDYSQGASGIWIENGVFTGAVEEITIAGNLKDMYKNIVAVGNDLIFRGSAASPCIRIEGMTIAGS</sequence>
<evidence type="ECO:0000313" key="5">
    <source>
        <dbReference type="EMBL" id="AFL89482.1"/>
    </source>
</evidence>
<protein>
    <submittedName>
        <fullName evidence="5">Microcin-processing peptidase 1</fullName>
    </submittedName>
</protein>
<proteinExistence type="inferred from homology"/>
<dbReference type="eggNOG" id="COG0312">
    <property type="taxonomic scope" value="Bacteria"/>
</dbReference>
<evidence type="ECO:0000259" key="2">
    <source>
        <dbReference type="Pfam" id="PF01523"/>
    </source>
</evidence>
<dbReference type="RefSeq" id="WP_014786743.1">
    <property type="nucleotide sequence ID" value="NC_018014.1"/>
</dbReference>
<keyword evidence="6" id="KW-1185">Reference proteome</keyword>
<dbReference type="InterPro" id="IPR045569">
    <property type="entry name" value="Metalloprtase-TldD/E_C"/>
</dbReference>
<dbReference type="PATRIC" id="fig|926566.3.peg.3208"/>
<dbReference type="Proteomes" id="UP000006056">
    <property type="component" value="Chromosome"/>
</dbReference>
<dbReference type="InterPro" id="IPR036059">
    <property type="entry name" value="TldD/PmbA_sf"/>
</dbReference>
<dbReference type="HOGENOM" id="CLU_026425_0_0_0"/>
<dbReference type="PANTHER" id="PTHR43421">
    <property type="entry name" value="METALLOPROTEASE PMBA"/>
    <property type="match status" value="1"/>
</dbReference>
<feature type="domain" description="Metalloprotease TldD/E central" evidence="4">
    <location>
        <begin position="128"/>
        <end position="232"/>
    </location>
</feature>
<feature type="domain" description="Metalloprotease TldD/E C-terminal" evidence="3">
    <location>
        <begin position="244"/>
        <end position="462"/>
    </location>
</feature>
<organism evidence="5 6">
    <name type="scientific">Terriglobus roseus (strain DSM 18391 / NRRL B-41598 / KBS 63)</name>
    <dbReference type="NCBI Taxonomy" id="926566"/>
    <lineage>
        <taxon>Bacteria</taxon>
        <taxon>Pseudomonadati</taxon>
        <taxon>Acidobacteriota</taxon>
        <taxon>Terriglobia</taxon>
        <taxon>Terriglobales</taxon>
        <taxon>Acidobacteriaceae</taxon>
        <taxon>Terriglobus</taxon>
    </lineage>
</organism>
<dbReference type="EMBL" id="CP003379">
    <property type="protein sequence ID" value="AFL89482.1"/>
    <property type="molecule type" value="Genomic_DNA"/>
</dbReference>
<evidence type="ECO:0000259" key="3">
    <source>
        <dbReference type="Pfam" id="PF19289"/>
    </source>
</evidence>
<evidence type="ECO:0000259" key="4">
    <source>
        <dbReference type="Pfam" id="PF19290"/>
    </source>
</evidence>
<name>I3ZJR4_TERRK</name>
<dbReference type="OrthoDB" id="9803213at2"/>
<dbReference type="InterPro" id="IPR047657">
    <property type="entry name" value="PmbA"/>
</dbReference>
<reference evidence="5 6" key="1">
    <citation type="submission" date="2012-06" db="EMBL/GenBank/DDBJ databases">
        <title>Complete genome of Terriglobus roseus DSM 18391.</title>
        <authorList>
            <consortium name="US DOE Joint Genome Institute (JGI-PGF)"/>
            <person name="Lucas S."/>
            <person name="Copeland A."/>
            <person name="Lapidus A."/>
            <person name="Glavina del Rio T."/>
            <person name="Dalin E."/>
            <person name="Tice H."/>
            <person name="Bruce D."/>
            <person name="Goodwin L."/>
            <person name="Pitluck S."/>
            <person name="Peters L."/>
            <person name="Mikhailova N."/>
            <person name="Munk A.C.C."/>
            <person name="Kyrpides N."/>
            <person name="Mavromatis K."/>
            <person name="Ivanova N."/>
            <person name="Brettin T."/>
            <person name="Detter J.C."/>
            <person name="Han C."/>
            <person name="Larimer F."/>
            <person name="Land M."/>
            <person name="Hauser L."/>
            <person name="Markowitz V."/>
            <person name="Cheng J.-F."/>
            <person name="Hugenholtz P."/>
            <person name="Woyke T."/>
            <person name="Wu D."/>
            <person name="Brambilla E."/>
            <person name="Klenk H.-P."/>
            <person name="Eisen J.A."/>
        </authorList>
    </citation>
    <scope>NUCLEOTIDE SEQUENCE [LARGE SCALE GENOMIC DNA]</scope>
    <source>
        <strain evidence="6">DSM 18391 / NRRL B-41598 / KBS 63</strain>
    </source>
</reference>
<dbReference type="GO" id="GO:0006508">
    <property type="term" value="P:proteolysis"/>
    <property type="evidence" value="ECO:0007669"/>
    <property type="project" value="InterPro"/>
</dbReference>
<dbReference type="Pfam" id="PF19290">
    <property type="entry name" value="PmbA_TldD_2nd"/>
    <property type="match status" value="1"/>
</dbReference>
<accession>I3ZJR4</accession>
<feature type="domain" description="Metalloprotease TldD/E N-terminal" evidence="2">
    <location>
        <begin position="30"/>
        <end position="93"/>
    </location>
</feature>